<accession>A0A918WVS3</accession>
<proteinExistence type="predicted"/>
<reference evidence="1" key="1">
    <citation type="journal article" date="2014" name="Int. J. Syst. Evol. Microbiol.">
        <title>Complete genome sequence of Corynebacterium casei LMG S-19264T (=DSM 44701T), isolated from a smear-ripened cheese.</title>
        <authorList>
            <consortium name="US DOE Joint Genome Institute (JGI-PGF)"/>
            <person name="Walter F."/>
            <person name="Albersmeier A."/>
            <person name="Kalinowski J."/>
            <person name="Ruckert C."/>
        </authorList>
    </citation>
    <scope>NUCLEOTIDE SEQUENCE</scope>
    <source>
        <strain evidence="1">JCM 4637</strain>
    </source>
</reference>
<evidence type="ECO:0008006" key="3">
    <source>
        <dbReference type="Google" id="ProtNLM"/>
    </source>
</evidence>
<evidence type="ECO:0000313" key="2">
    <source>
        <dbReference type="Proteomes" id="UP000638353"/>
    </source>
</evidence>
<gene>
    <name evidence="1" type="ORF">GCM10010334_20510</name>
</gene>
<organism evidence="1 2">
    <name type="scientific">Streptomyces finlayi</name>
    <dbReference type="NCBI Taxonomy" id="67296"/>
    <lineage>
        <taxon>Bacteria</taxon>
        <taxon>Bacillati</taxon>
        <taxon>Actinomycetota</taxon>
        <taxon>Actinomycetes</taxon>
        <taxon>Kitasatosporales</taxon>
        <taxon>Streptomycetaceae</taxon>
        <taxon>Streptomyces</taxon>
    </lineage>
</organism>
<sequence>MVTSVPRHDFPAEAGSADLAGLTQSVRRIIDRLGESEMSRSRALASTLTVAKLRCAVDPEVEKFETWEAWITAMQVGSALFDAAVSTESSVTCRIGVNGEEQTLPSTGPTGYTHAGAWVTSVYLATVCRENERLDRLMRVPVELLRDSGAVFDEYIYAWVEALQSYWFRRSDEMWGKLVTAVEGTEPAAARYADADLLLKIAYPPLELFQLFNRGETEQFTTLLSESLTWHKQYWTSDEARSLDSDGLVALGPLALACMAHDNDFPVEVNSEYLPKGLLEFGWVGEVDA</sequence>
<reference evidence="1" key="2">
    <citation type="submission" date="2020-09" db="EMBL/GenBank/DDBJ databases">
        <authorList>
            <person name="Sun Q."/>
            <person name="Ohkuma M."/>
        </authorList>
    </citation>
    <scope>NUCLEOTIDE SEQUENCE</scope>
    <source>
        <strain evidence="1">JCM 4637</strain>
    </source>
</reference>
<dbReference type="AlphaFoldDB" id="A0A918WVS3"/>
<dbReference type="RefSeq" id="WP_189823190.1">
    <property type="nucleotide sequence ID" value="NZ_BMVC01000003.1"/>
</dbReference>
<name>A0A918WVS3_9ACTN</name>
<protein>
    <recommendedName>
        <fullName evidence="3">Immunity 49 family protein</fullName>
    </recommendedName>
</protein>
<dbReference type="Proteomes" id="UP000638353">
    <property type="component" value="Unassembled WGS sequence"/>
</dbReference>
<comment type="caution">
    <text evidence="1">The sequence shown here is derived from an EMBL/GenBank/DDBJ whole genome shotgun (WGS) entry which is preliminary data.</text>
</comment>
<evidence type="ECO:0000313" key="1">
    <source>
        <dbReference type="EMBL" id="GHC88079.1"/>
    </source>
</evidence>
<dbReference type="Pfam" id="PF15575">
    <property type="entry name" value="Imm49"/>
    <property type="match status" value="1"/>
</dbReference>
<dbReference type="InterPro" id="IPR029074">
    <property type="entry name" value="Imm49"/>
</dbReference>
<dbReference type="EMBL" id="BMVC01000003">
    <property type="protein sequence ID" value="GHC88079.1"/>
    <property type="molecule type" value="Genomic_DNA"/>
</dbReference>